<protein>
    <submittedName>
        <fullName evidence="7">Protein kinase domain</fullName>
    </submittedName>
</protein>
<keyword evidence="1" id="KW-0808">Transferase</keyword>
<dbReference type="InterPro" id="IPR000719">
    <property type="entry name" value="Prot_kinase_dom"/>
</dbReference>
<evidence type="ECO:0000256" key="3">
    <source>
        <dbReference type="ARBA" id="ARBA00022777"/>
    </source>
</evidence>
<evidence type="ECO:0000313" key="8">
    <source>
        <dbReference type="Proteomes" id="UP000003835"/>
    </source>
</evidence>
<dbReference type="PANTHER" id="PTHR43289:SF34">
    <property type="entry name" value="SERINE_THREONINE-PROTEIN KINASE YBDM-RELATED"/>
    <property type="match status" value="1"/>
</dbReference>
<dbReference type="PROSITE" id="PS50011">
    <property type="entry name" value="PROTEIN_KINASE_DOM"/>
    <property type="match status" value="1"/>
</dbReference>
<dbReference type="CDD" id="cd14014">
    <property type="entry name" value="STKc_PknB_like"/>
    <property type="match status" value="1"/>
</dbReference>
<dbReference type="OrthoDB" id="581647at2"/>
<feature type="transmembrane region" description="Helical" evidence="5">
    <location>
        <begin position="296"/>
        <end position="314"/>
    </location>
</feature>
<organism evidence="7 8">
    <name type="scientific">Coleofasciculus chthonoplastes PCC 7420</name>
    <dbReference type="NCBI Taxonomy" id="118168"/>
    <lineage>
        <taxon>Bacteria</taxon>
        <taxon>Bacillati</taxon>
        <taxon>Cyanobacteriota</taxon>
        <taxon>Cyanophyceae</taxon>
        <taxon>Coleofasciculales</taxon>
        <taxon>Coleofasciculaceae</taxon>
        <taxon>Coleofasciculus</taxon>
    </lineage>
</organism>
<dbReference type="HOGENOM" id="CLU_044816_0_0_3"/>
<gene>
    <name evidence="7" type="ORF">MC7420_554</name>
</gene>
<keyword evidence="4" id="KW-0067">ATP-binding</keyword>
<sequence length="403" mass="44197">MPNEYLKHDPDYEKYVDRFIKEGQRLARLSSKPHPHIVRVRDSFKDEDNHCLVMDFVPGENLFQVVKRLGAIPEAQAVECIRQVGEALIVVHQARLVHRDAHPGNIILHSNGNAVLIDFGIAKELFPSTQSSTGNAGNWGFAPYEQIHLGSREPNVDVYCLAATLYYAVTGQRPTKSLDRRLYNTLLIPPQHIISGISDHVNQAILKGMELEAKNRPQSMQAWLKLLEVTKVVIPSFDAPVYGRNFVNRSTHNNSGKRFRTVISGKAKTLPWVRLVVISGGYLLMGILLVLTEAGFVSLVVAGIVSGIVAWTVAKDVVWNMSVVGGAVAGAVYVAMVLALNLAGDRTGFIAVALALACAGVMVLPMAGKKLQESFSKFHTFLILLGTSWLGLGLGWLLGSIFR</sequence>
<dbReference type="SMART" id="SM00220">
    <property type="entry name" value="S_TKc"/>
    <property type="match status" value="1"/>
</dbReference>
<keyword evidence="2" id="KW-0547">Nucleotide-binding</keyword>
<evidence type="ECO:0000259" key="6">
    <source>
        <dbReference type="PROSITE" id="PS50011"/>
    </source>
</evidence>
<reference evidence="7 8" key="1">
    <citation type="submission" date="2008-07" db="EMBL/GenBank/DDBJ databases">
        <authorList>
            <person name="Tandeau de Marsac N."/>
            <person name="Ferriera S."/>
            <person name="Johnson J."/>
            <person name="Kravitz S."/>
            <person name="Beeson K."/>
            <person name="Sutton G."/>
            <person name="Rogers Y.-H."/>
            <person name="Friedman R."/>
            <person name="Frazier M."/>
            <person name="Venter J.C."/>
        </authorList>
    </citation>
    <scope>NUCLEOTIDE SEQUENCE [LARGE SCALE GENOMIC DNA]</scope>
    <source>
        <strain evidence="7 8">PCC 7420</strain>
    </source>
</reference>
<dbReference type="Proteomes" id="UP000003835">
    <property type="component" value="Unassembled WGS sequence"/>
</dbReference>
<dbReference type="RefSeq" id="WP_006099525.1">
    <property type="nucleotide sequence ID" value="NZ_DS989844.1"/>
</dbReference>
<dbReference type="PANTHER" id="PTHR43289">
    <property type="entry name" value="MITOGEN-ACTIVATED PROTEIN KINASE KINASE KINASE 20-RELATED"/>
    <property type="match status" value="1"/>
</dbReference>
<dbReference type="InterPro" id="IPR011009">
    <property type="entry name" value="Kinase-like_dom_sf"/>
</dbReference>
<evidence type="ECO:0000256" key="2">
    <source>
        <dbReference type="ARBA" id="ARBA00022741"/>
    </source>
</evidence>
<feature type="transmembrane region" description="Helical" evidence="5">
    <location>
        <begin position="380"/>
        <end position="402"/>
    </location>
</feature>
<keyword evidence="5" id="KW-1133">Transmembrane helix</keyword>
<dbReference type="SUPFAM" id="SSF56112">
    <property type="entry name" value="Protein kinase-like (PK-like)"/>
    <property type="match status" value="1"/>
</dbReference>
<evidence type="ECO:0000256" key="5">
    <source>
        <dbReference type="SAM" id="Phobius"/>
    </source>
</evidence>
<keyword evidence="5" id="KW-0472">Membrane</keyword>
<dbReference type="Pfam" id="PF00069">
    <property type="entry name" value="Pkinase"/>
    <property type="match status" value="1"/>
</dbReference>
<dbReference type="AlphaFoldDB" id="B4VLX1"/>
<keyword evidence="8" id="KW-1185">Reference proteome</keyword>
<feature type="transmembrane region" description="Helical" evidence="5">
    <location>
        <begin position="272"/>
        <end position="290"/>
    </location>
</feature>
<evidence type="ECO:0000256" key="1">
    <source>
        <dbReference type="ARBA" id="ARBA00022679"/>
    </source>
</evidence>
<keyword evidence="3 7" id="KW-0418">Kinase</keyword>
<dbReference type="GO" id="GO:0005524">
    <property type="term" value="F:ATP binding"/>
    <property type="evidence" value="ECO:0007669"/>
    <property type="project" value="UniProtKB-KW"/>
</dbReference>
<feature type="transmembrane region" description="Helical" evidence="5">
    <location>
        <begin position="349"/>
        <end position="368"/>
    </location>
</feature>
<feature type="domain" description="Protein kinase" evidence="6">
    <location>
        <begin position="1"/>
        <end position="237"/>
    </location>
</feature>
<dbReference type="STRING" id="118168.MC7420_554"/>
<accession>B4VLX1</accession>
<proteinExistence type="predicted"/>
<dbReference type="EMBL" id="DS989844">
    <property type="protein sequence ID" value="EDX77417.1"/>
    <property type="molecule type" value="Genomic_DNA"/>
</dbReference>
<evidence type="ECO:0000313" key="7">
    <source>
        <dbReference type="EMBL" id="EDX77417.1"/>
    </source>
</evidence>
<evidence type="ECO:0000256" key="4">
    <source>
        <dbReference type="ARBA" id="ARBA00022840"/>
    </source>
</evidence>
<dbReference type="GO" id="GO:0004674">
    <property type="term" value="F:protein serine/threonine kinase activity"/>
    <property type="evidence" value="ECO:0007669"/>
    <property type="project" value="TreeGrafter"/>
</dbReference>
<keyword evidence="5" id="KW-0812">Transmembrane</keyword>
<feature type="transmembrane region" description="Helical" evidence="5">
    <location>
        <begin position="321"/>
        <end position="343"/>
    </location>
</feature>
<name>B4VLX1_9CYAN</name>
<dbReference type="eggNOG" id="COG0515">
    <property type="taxonomic scope" value="Bacteria"/>
</dbReference>
<dbReference type="Gene3D" id="1.10.510.10">
    <property type="entry name" value="Transferase(Phosphotransferase) domain 1"/>
    <property type="match status" value="1"/>
</dbReference>